<dbReference type="CDD" id="cd16936">
    <property type="entry name" value="HATPase_RsbW-like"/>
    <property type="match status" value="1"/>
</dbReference>
<evidence type="ECO:0000313" key="4">
    <source>
        <dbReference type="Proteomes" id="UP000483802"/>
    </source>
</evidence>
<keyword evidence="1" id="KW-0808">Transferase</keyword>
<dbReference type="PANTHER" id="PTHR35526:SF3">
    <property type="entry name" value="ANTI-SIGMA-F FACTOR RSBW"/>
    <property type="match status" value="1"/>
</dbReference>
<dbReference type="InterPro" id="IPR050267">
    <property type="entry name" value="Anti-sigma-factor_SerPK"/>
</dbReference>
<dbReference type="AlphaFoldDB" id="A0A6L6WNP3"/>
<dbReference type="InterPro" id="IPR003594">
    <property type="entry name" value="HATPase_dom"/>
</dbReference>
<keyword evidence="1" id="KW-0418">Kinase</keyword>
<protein>
    <submittedName>
        <fullName evidence="3">ATP-binding protein</fullName>
    </submittedName>
</protein>
<evidence type="ECO:0000313" key="3">
    <source>
        <dbReference type="EMBL" id="MVO83590.1"/>
    </source>
</evidence>
<reference evidence="3 4" key="1">
    <citation type="submission" date="2019-11" db="EMBL/GenBank/DDBJ databases">
        <title>Streptomyces typhae sp. nov., a novel endophytic actinomycete isolated from the root of cattail pollen (Typha angustifolia L.).</title>
        <authorList>
            <person name="Peng C."/>
        </authorList>
    </citation>
    <scope>NUCLEOTIDE SEQUENCE [LARGE SCALE GENOMIC DNA]</scope>
    <source>
        <strain evidence="4">p1417</strain>
    </source>
</reference>
<accession>A0A6L6WNP3</accession>
<dbReference type="SUPFAM" id="SSF55874">
    <property type="entry name" value="ATPase domain of HSP90 chaperone/DNA topoisomerase II/histidine kinase"/>
    <property type="match status" value="1"/>
</dbReference>
<proteinExistence type="predicted"/>
<dbReference type="EMBL" id="WPNZ01000001">
    <property type="protein sequence ID" value="MVO83590.1"/>
    <property type="molecule type" value="Genomic_DNA"/>
</dbReference>
<dbReference type="Proteomes" id="UP000483802">
    <property type="component" value="Unassembled WGS sequence"/>
</dbReference>
<keyword evidence="3" id="KW-0067">ATP-binding</keyword>
<evidence type="ECO:0000259" key="2">
    <source>
        <dbReference type="Pfam" id="PF13581"/>
    </source>
</evidence>
<dbReference type="RefSeq" id="WP_425505641.1">
    <property type="nucleotide sequence ID" value="NZ_WPNZ01000001.1"/>
</dbReference>
<dbReference type="Pfam" id="PF13581">
    <property type="entry name" value="HATPase_c_2"/>
    <property type="match status" value="1"/>
</dbReference>
<dbReference type="InterPro" id="IPR036890">
    <property type="entry name" value="HATPase_C_sf"/>
</dbReference>
<keyword evidence="3" id="KW-0547">Nucleotide-binding</keyword>
<keyword evidence="1" id="KW-0723">Serine/threonine-protein kinase</keyword>
<feature type="domain" description="Histidine kinase/HSP90-like ATPase" evidence="2">
    <location>
        <begin position="24"/>
        <end position="129"/>
    </location>
</feature>
<name>A0A6L6WNP3_9ACTN</name>
<keyword evidence="4" id="KW-1185">Reference proteome</keyword>
<organism evidence="3 4">
    <name type="scientific">Streptomyces typhae</name>
    <dbReference type="NCBI Taxonomy" id="2681492"/>
    <lineage>
        <taxon>Bacteria</taxon>
        <taxon>Bacillati</taxon>
        <taxon>Actinomycetota</taxon>
        <taxon>Actinomycetes</taxon>
        <taxon>Kitasatosporales</taxon>
        <taxon>Streptomycetaceae</taxon>
        <taxon>Streptomyces</taxon>
    </lineage>
</organism>
<dbReference type="PANTHER" id="PTHR35526">
    <property type="entry name" value="ANTI-SIGMA-F FACTOR RSBW-RELATED"/>
    <property type="match status" value="1"/>
</dbReference>
<gene>
    <name evidence="3" type="ORF">GPA10_02135</name>
</gene>
<dbReference type="GO" id="GO:0005524">
    <property type="term" value="F:ATP binding"/>
    <property type="evidence" value="ECO:0007669"/>
    <property type="project" value="UniProtKB-KW"/>
</dbReference>
<sequence length="142" mass="15658">MKSEITRTVRSAGIELRCSTQLPSTWRGARRARQLAVEQLRDWEVPCEDAEQIVAELAANAVAYGKVPVRDFRLTLTARVGGVLRIEVADTRGDRLPVVREPDEGAESGRGLVIVAALADRWGVEQGPQPLKTVWAELDGER</sequence>
<evidence type="ECO:0000256" key="1">
    <source>
        <dbReference type="ARBA" id="ARBA00022527"/>
    </source>
</evidence>
<dbReference type="GO" id="GO:0004674">
    <property type="term" value="F:protein serine/threonine kinase activity"/>
    <property type="evidence" value="ECO:0007669"/>
    <property type="project" value="UniProtKB-KW"/>
</dbReference>
<dbReference type="Gene3D" id="3.30.565.10">
    <property type="entry name" value="Histidine kinase-like ATPase, C-terminal domain"/>
    <property type="match status" value="1"/>
</dbReference>
<comment type="caution">
    <text evidence="3">The sequence shown here is derived from an EMBL/GenBank/DDBJ whole genome shotgun (WGS) entry which is preliminary data.</text>
</comment>